<comment type="caution">
    <text evidence="4">The sequence shown here is derived from an EMBL/GenBank/DDBJ whole genome shotgun (WGS) entry which is preliminary data.</text>
</comment>
<reference evidence="4" key="1">
    <citation type="journal article" date="2014" name="Front. Microbiol.">
        <title>High frequency of phylogenetically diverse reductive dehalogenase-homologous genes in deep subseafloor sedimentary metagenomes.</title>
        <authorList>
            <person name="Kawai M."/>
            <person name="Futagami T."/>
            <person name="Toyoda A."/>
            <person name="Takaki Y."/>
            <person name="Nishi S."/>
            <person name="Hori S."/>
            <person name="Arai W."/>
            <person name="Tsubouchi T."/>
            <person name="Morono Y."/>
            <person name="Uchiyama I."/>
            <person name="Ito T."/>
            <person name="Fujiyama A."/>
            <person name="Inagaki F."/>
            <person name="Takami H."/>
        </authorList>
    </citation>
    <scope>NUCLEOTIDE SEQUENCE</scope>
    <source>
        <strain evidence="4">Expedition CK06-06</strain>
    </source>
</reference>
<gene>
    <name evidence="4" type="ORF">S01H1_71758</name>
</gene>
<organism evidence="4">
    <name type="scientific">marine sediment metagenome</name>
    <dbReference type="NCBI Taxonomy" id="412755"/>
    <lineage>
        <taxon>unclassified sequences</taxon>
        <taxon>metagenomes</taxon>
        <taxon>ecological metagenomes</taxon>
    </lineage>
</organism>
<dbReference type="GO" id="GO:0016747">
    <property type="term" value="F:acyltransferase activity, transferring groups other than amino-acyl groups"/>
    <property type="evidence" value="ECO:0007669"/>
    <property type="project" value="InterPro"/>
</dbReference>
<accession>X0XYQ6</accession>
<dbReference type="Pfam" id="PF00583">
    <property type="entry name" value="Acetyltransf_1"/>
    <property type="match status" value="1"/>
</dbReference>
<evidence type="ECO:0000256" key="2">
    <source>
        <dbReference type="ARBA" id="ARBA00023315"/>
    </source>
</evidence>
<dbReference type="PROSITE" id="PS51186">
    <property type="entry name" value="GNAT"/>
    <property type="match status" value="1"/>
</dbReference>
<feature type="domain" description="N-acetyltransferase" evidence="3">
    <location>
        <begin position="4"/>
        <end position="150"/>
    </location>
</feature>
<evidence type="ECO:0000259" key="3">
    <source>
        <dbReference type="PROSITE" id="PS51186"/>
    </source>
</evidence>
<dbReference type="SUPFAM" id="SSF55729">
    <property type="entry name" value="Acyl-CoA N-acyltransferases (Nat)"/>
    <property type="match status" value="1"/>
</dbReference>
<dbReference type="Gene3D" id="3.40.630.30">
    <property type="match status" value="1"/>
</dbReference>
<dbReference type="EMBL" id="BARS01047809">
    <property type="protein sequence ID" value="GAG29881.1"/>
    <property type="molecule type" value="Genomic_DNA"/>
</dbReference>
<dbReference type="InterPro" id="IPR050832">
    <property type="entry name" value="Bact_Acetyltransf"/>
</dbReference>
<evidence type="ECO:0000313" key="4">
    <source>
        <dbReference type="EMBL" id="GAG29881.1"/>
    </source>
</evidence>
<sequence length="150" mass="16753">MNNIIIRRAVKSDIPAVSKLATELIDSVKNGEGIAKNVLSENSQNVLANPSSYILLAETEEKVIGFINFMTRKTIIHSGLCGLIDELVVSKRYRRKGVGKELINAAVEKCRKLKCCEVELSTEFTNVNARAFYKHCGFEDTGVIFEKHLH</sequence>
<proteinExistence type="predicted"/>
<name>X0XYQ6_9ZZZZ</name>
<dbReference type="PANTHER" id="PTHR43877">
    <property type="entry name" value="AMINOALKYLPHOSPHONATE N-ACETYLTRANSFERASE-RELATED-RELATED"/>
    <property type="match status" value="1"/>
</dbReference>
<dbReference type="InterPro" id="IPR000182">
    <property type="entry name" value="GNAT_dom"/>
</dbReference>
<dbReference type="InterPro" id="IPR016181">
    <property type="entry name" value="Acyl_CoA_acyltransferase"/>
</dbReference>
<keyword evidence="2" id="KW-0012">Acyltransferase</keyword>
<keyword evidence="1" id="KW-0808">Transferase</keyword>
<protein>
    <recommendedName>
        <fullName evidence="3">N-acetyltransferase domain-containing protein</fullName>
    </recommendedName>
</protein>
<dbReference type="CDD" id="cd04301">
    <property type="entry name" value="NAT_SF"/>
    <property type="match status" value="1"/>
</dbReference>
<evidence type="ECO:0000256" key="1">
    <source>
        <dbReference type="ARBA" id="ARBA00022679"/>
    </source>
</evidence>
<dbReference type="AlphaFoldDB" id="X0XYQ6"/>